<accession>A0A1M6CDA5</accession>
<feature type="modified residue" description="Phosphohistidine; by HPr" evidence="7">
    <location>
        <position position="78"/>
    </location>
</feature>
<dbReference type="GO" id="GO:0046872">
    <property type="term" value="F:metal ion binding"/>
    <property type="evidence" value="ECO:0007669"/>
    <property type="project" value="UniProtKB-KW"/>
</dbReference>
<keyword evidence="3" id="KW-0808">Transferase</keyword>
<evidence type="ECO:0000256" key="5">
    <source>
        <dbReference type="PIRSR" id="PIRSR000699-1"/>
    </source>
</evidence>
<gene>
    <name evidence="8" type="ORF">SAMN02745941_04047</name>
</gene>
<dbReference type="PANTHER" id="PTHR34382">
    <property type="entry name" value="PTS SYSTEM N,N'-DIACETYLCHITOBIOSE-SPECIFIC EIIA COMPONENT"/>
    <property type="match status" value="1"/>
</dbReference>
<keyword evidence="6" id="KW-0479">Metal-binding</keyword>
<comment type="cofactor">
    <cofactor evidence="6">
        <name>Mg(2+)</name>
        <dbReference type="ChEBI" id="CHEBI:18420"/>
    </cofactor>
    <text evidence="6">Binds 1 Mg(2+) ion per trimer.</text>
</comment>
<feature type="binding site" evidence="6">
    <location>
        <position position="81"/>
    </location>
    <ligand>
        <name>Mg(2+)</name>
        <dbReference type="ChEBI" id="CHEBI:18420"/>
        <note>ligand shared between all trimeric partners</note>
    </ligand>
</feature>
<dbReference type="Gene3D" id="1.20.58.80">
    <property type="entry name" value="Phosphotransferase system, lactose/cellobiose-type IIA subunit"/>
    <property type="match status" value="1"/>
</dbReference>
<feature type="active site" description="Tele-phosphohistidine intermediate" evidence="5">
    <location>
        <position position="78"/>
    </location>
</feature>
<dbReference type="EMBL" id="FQXU01000016">
    <property type="protein sequence ID" value="SHI58688.1"/>
    <property type="molecule type" value="Genomic_DNA"/>
</dbReference>
<organism evidence="8 9">
    <name type="scientific">Clostridium intestinale DSM 6191</name>
    <dbReference type="NCBI Taxonomy" id="1121320"/>
    <lineage>
        <taxon>Bacteria</taxon>
        <taxon>Bacillati</taxon>
        <taxon>Bacillota</taxon>
        <taxon>Clostridia</taxon>
        <taxon>Eubacteriales</taxon>
        <taxon>Clostridiaceae</taxon>
        <taxon>Clostridium</taxon>
    </lineage>
</organism>
<proteinExistence type="predicted"/>
<evidence type="ECO:0000256" key="1">
    <source>
        <dbReference type="ARBA" id="ARBA00022448"/>
    </source>
</evidence>
<dbReference type="CDD" id="cd00215">
    <property type="entry name" value="PTS_IIA_lac"/>
    <property type="match status" value="1"/>
</dbReference>
<sequence length="105" mass="11638">MEILSKEQIVMELIVNSGDARSKAMGAIKIAKKGDLQAARAKIKEANEALNKAHNIQTSLIQGEAAGEEFQINLLMIHAQDHLMNAITIRDLALEVLDIYEEVRK</sequence>
<keyword evidence="1" id="KW-0813">Transport</keyword>
<dbReference type="AlphaFoldDB" id="A0A1M6CDA5"/>
<evidence type="ECO:0000256" key="6">
    <source>
        <dbReference type="PIRSR" id="PIRSR000699-2"/>
    </source>
</evidence>
<dbReference type="PIRSF" id="PIRSF000699">
    <property type="entry name" value="PTS_IILac_III"/>
    <property type="match status" value="1"/>
</dbReference>
<dbReference type="InterPro" id="IPR036542">
    <property type="entry name" value="PTS_IIA_lac/cel_sf"/>
</dbReference>
<dbReference type="GO" id="GO:0016740">
    <property type="term" value="F:transferase activity"/>
    <property type="evidence" value="ECO:0007669"/>
    <property type="project" value="UniProtKB-KW"/>
</dbReference>
<dbReference type="GO" id="GO:0009401">
    <property type="term" value="P:phosphoenolpyruvate-dependent sugar phosphotransferase system"/>
    <property type="evidence" value="ECO:0007669"/>
    <property type="project" value="UniProtKB-KW"/>
</dbReference>
<dbReference type="Proteomes" id="UP000184241">
    <property type="component" value="Unassembled WGS sequence"/>
</dbReference>
<evidence type="ECO:0000313" key="8">
    <source>
        <dbReference type="EMBL" id="SHI58688.1"/>
    </source>
</evidence>
<dbReference type="SUPFAM" id="SSF46973">
    <property type="entry name" value="Enzyme IIa from lactose specific PTS, IIa-lac"/>
    <property type="match status" value="1"/>
</dbReference>
<evidence type="ECO:0000313" key="9">
    <source>
        <dbReference type="Proteomes" id="UP000184241"/>
    </source>
</evidence>
<reference evidence="8 9" key="1">
    <citation type="submission" date="2016-11" db="EMBL/GenBank/DDBJ databases">
        <authorList>
            <person name="Jaros S."/>
            <person name="Januszkiewicz K."/>
            <person name="Wedrychowicz H."/>
        </authorList>
    </citation>
    <scope>NUCLEOTIDE SEQUENCE [LARGE SCALE GENOMIC DNA]</scope>
    <source>
        <strain evidence="8 9">DSM 6191</strain>
    </source>
</reference>
<dbReference type="PANTHER" id="PTHR34382:SF7">
    <property type="entry name" value="PTS SYSTEM N,N'-DIACETYLCHITOBIOSE-SPECIFIC EIIA COMPONENT"/>
    <property type="match status" value="1"/>
</dbReference>
<name>A0A1M6CDA5_9CLOT</name>
<evidence type="ECO:0000256" key="2">
    <source>
        <dbReference type="ARBA" id="ARBA00022597"/>
    </source>
</evidence>
<keyword evidence="6" id="KW-0460">Magnesium</keyword>
<evidence type="ECO:0000256" key="3">
    <source>
        <dbReference type="ARBA" id="ARBA00022679"/>
    </source>
</evidence>
<protein>
    <submittedName>
        <fullName evidence="8">PTS system, cellobiose-specific IIA component</fullName>
    </submittedName>
</protein>
<evidence type="ECO:0000256" key="7">
    <source>
        <dbReference type="PROSITE-ProRule" id="PRU00418"/>
    </source>
</evidence>
<keyword evidence="4" id="KW-0598">Phosphotransferase system</keyword>
<evidence type="ECO:0000256" key="4">
    <source>
        <dbReference type="ARBA" id="ARBA00022683"/>
    </source>
</evidence>
<keyword evidence="2" id="KW-0762">Sugar transport</keyword>
<dbReference type="PROSITE" id="PS51095">
    <property type="entry name" value="PTS_EIIA_TYPE_3"/>
    <property type="match status" value="1"/>
</dbReference>
<dbReference type="Pfam" id="PF02255">
    <property type="entry name" value="PTS_IIA"/>
    <property type="match status" value="1"/>
</dbReference>
<dbReference type="InterPro" id="IPR003188">
    <property type="entry name" value="PTS_IIA_lac/cel"/>
</dbReference>
<dbReference type="RefSeq" id="WP_073022383.1">
    <property type="nucleotide sequence ID" value="NZ_FQXU01000016.1"/>
</dbReference>